<sequence length="184" mass="20908">MRRVLGKIAGYFSNRTVAGVDKTGNKYFTRNEEIDGIMKEKRWVVFKGEQDPTSIPVEWICWLNGQRKRAPTTEEQIELDARREQVRQNVALLKKEEEERNAKEGSRVRRVVNPENVGGPDLKSFIRQLQVPSEGNEVEESPGTKNDLRSSQDSTTKNAKDELESSEPTGSGASYRPGTWQPPF</sequence>
<reference evidence="4 5" key="1">
    <citation type="submission" date="2023-01" db="EMBL/GenBank/DDBJ databases">
        <authorList>
            <person name="Kreplak J."/>
        </authorList>
    </citation>
    <scope>NUCLEOTIDE SEQUENCE [LARGE SCALE GENOMIC DNA]</scope>
</reference>
<dbReference type="Pfam" id="PF05071">
    <property type="entry name" value="NDUFA12"/>
    <property type="match status" value="1"/>
</dbReference>
<keyword evidence="2" id="KW-0249">Electron transport</keyword>
<organism evidence="4 5">
    <name type="scientific">Vicia faba</name>
    <name type="common">Broad bean</name>
    <name type="synonym">Faba vulgaris</name>
    <dbReference type="NCBI Taxonomy" id="3906"/>
    <lineage>
        <taxon>Eukaryota</taxon>
        <taxon>Viridiplantae</taxon>
        <taxon>Streptophyta</taxon>
        <taxon>Embryophyta</taxon>
        <taxon>Tracheophyta</taxon>
        <taxon>Spermatophyta</taxon>
        <taxon>Magnoliopsida</taxon>
        <taxon>eudicotyledons</taxon>
        <taxon>Gunneridae</taxon>
        <taxon>Pentapetalae</taxon>
        <taxon>rosids</taxon>
        <taxon>fabids</taxon>
        <taxon>Fabales</taxon>
        <taxon>Fabaceae</taxon>
        <taxon>Papilionoideae</taxon>
        <taxon>50 kb inversion clade</taxon>
        <taxon>NPAAA clade</taxon>
        <taxon>Hologalegina</taxon>
        <taxon>IRL clade</taxon>
        <taxon>Fabeae</taxon>
        <taxon>Vicia</taxon>
    </lineage>
</organism>
<keyword evidence="2" id="KW-0813">Transport</keyword>
<comment type="subcellular location">
    <subcellularLocation>
        <location evidence="2">Mitochondrion inner membrane</location>
        <topology evidence="2">Peripheral membrane protein</topology>
        <orientation evidence="2">Matrix side</orientation>
    </subcellularLocation>
</comment>
<evidence type="ECO:0000256" key="3">
    <source>
        <dbReference type="SAM" id="MobiDB-lite"/>
    </source>
</evidence>
<comment type="similarity">
    <text evidence="1 2">Belongs to the complex I NDUFA12 subunit family.</text>
</comment>
<dbReference type="EMBL" id="OX451737">
    <property type="protein sequence ID" value="CAI8596601.1"/>
    <property type="molecule type" value="Genomic_DNA"/>
</dbReference>
<evidence type="ECO:0000256" key="1">
    <source>
        <dbReference type="ARBA" id="ARBA00007355"/>
    </source>
</evidence>
<feature type="region of interest" description="Disordered" evidence="3">
    <location>
        <begin position="94"/>
        <end position="184"/>
    </location>
</feature>
<keyword evidence="2" id="KW-0999">Mitochondrion inner membrane</keyword>
<keyword evidence="2" id="KW-0472">Membrane</keyword>
<keyword evidence="2" id="KW-0496">Mitochondrion</keyword>
<name>A0AAV0ZFK4_VICFA</name>
<accession>A0AAV0ZFK4</accession>
<comment type="function">
    <text evidence="2">Accessory subunit of the mitochondrial membrane respiratory chain NADH dehydrogenase (Complex I), that is believed not to be involved in catalysis. Complex I functions in the transfer of electrons from NADH to the respiratory chain. The immediate electron acceptor for the enzyme is believed to be ubiquinone.</text>
</comment>
<keyword evidence="2" id="KW-0679">Respiratory chain</keyword>
<evidence type="ECO:0000313" key="5">
    <source>
        <dbReference type="Proteomes" id="UP001157006"/>
    </source>
</evidence>
<evidence type="ECO:0000313" key="4">
    <source>
        <dbReference type="EMBL" id="CAI8596601.1"/>
    </source>
</evidence>
<evidence type="ECO:0000256" key="2">
    <source>
        <dbReference type="RuleBase" id="RU363103"/>
    </source>
</evidence>
<keyword evidence="5" id="KW-1185">Reference proteome</keyword>
<dbReference type="PANTHER" id="PTHR12910">
    <property type="entry name" value="NADH-UBIQUINONE OXIDOREDUCTASE SUBUNIT B17.2"/>
    <property type="match status" value="1"/>
</dbReference>
<dbReference type="InterPro" id="IPR007763">
    <property type="entry name" value="NDUFA12"/>
</dbReference>
<dbReference type="AlphaFoldDB" id="A0AAV0ZFK4"/>
<feature type="compositionally biased region" description="Basic and acidic residues" evidence="3">
    <location>
        <begin position="94"/>
        <end position="107"/>
    </location>
</feature>
<dbReference type="GO" id="GO:0005743">
    <property type="term" value="C:mitochondrial inner membrane"/>
    <property type="evidence" value="ECO:0007669"/>
    <property type="project" value="UniProtKB-SubCell"/>
</dbReference>
<proteinExistence type="inferred from homology"/>
<dbReference type="Proteomes" id="UP001157006">
    <property type="component" value="Chromosome 2"/>
</dbReference>
<dbReference type="PANTHER" id="PTHR12910:SF1">
    <property type="entry name" value="NADH DEHYDROGENASE [UBIQUINONE] 1 ALPHA SUBCOMPLEX SUBUNIT 12"/>
    <property type="match status" value="1"/>
</dbReference>
<dbReference type="GO" id="GO:0006979">
    <property type="term" value="P:response to oxidative stress"/>
    <property type="evidence" value="ECO:0007669"/>
    <property type="project" value="TreeGrafter"/>
</dbReference>
<gene>
    <name evidence="4" type="ORF">VFH_II042600</name>
</gene>
<dbReference type="GO" id="GO:0045271">
    <property type="term" value="C:respiratory chain complex I"/>
    <property type="evidence" value="ECO:0007669"/>
    <property type="project" value="InterPro"/>
</dbReference>
<protein>
    <recommendedName>
        <fullName evidence="2">NADH dehydrogenase [ubiquinone] 1 alpha subcomplex subunit 12</fullName>
    </recommendedName>
</protein>